<gene>
    <name evidence="2" type="ORF">C7430_101935</name>
</gene>
<dbReference type="EMBL" id="QGHE01000001">
    <property type="protein sequence ID" value="PWJ83358.1"/>
    <property type="molecule type" value="Genomic_DNA"/>
</dbReference>
<organism evidence="2 3">
    <name type="scientific">Enterobacter agglomerans</name>
    <name type="common">Erwinia herbicola</name>
    <name type="synonym">Pantoea agglomerans</name>
    <dbReference type="NCBI Taxonomy" id="549"/>
    <lineage>
        <taxon>Bacteria</taxon>
        <taxon>Pseudomonadati</taxon>
        <taxon>Pseudomonadota</taxon>
        <taxon>Gammaproteobacteria</taxon>
        <taxon>Enterobacterales</taxon>
        <taxon>Erwiniaceae</taxon>
        <taxon>Pantoea</taxon>
        <taxon>Pantoea agglomerans group</taxon>
    </lineage>
</organism>
<proteinExistence type="predicted"/>
<evidence type="ECO:0000313" key="3">
    <source>
        <dbReference type="Proteomes" id="UP000245996"/>
    </source>
</evidence>
<protein>
    <submittedName>
        <fullName evidence="2">Uncharacterized protein</fullName>
    </submittedName>
</protein>
<feature type="transmembrane region" description="Helical" evidence="1">
    <location>
        <begin position="364"/>
        <end position="386"/>
    </location>
</feature>
<sequence length="459" mass="52678">MMLILQKIANAILDSRKDPEIVVSESFDNNSTILFISAKMDANTLSLWQDVSDNIPDWMTFEFKDDTEDIIIPAKGKSNELHTVDISSLSFKVNKYIFTIEGWNSLLHNDLMISITRKIRLMGLQHPFSTLGFEAFPWVDKPIISEEEKYKNVPPNAKSLVRYLSNDFFPPSNVYPWILRGDNEQNNAYFNKWKDISCINLAKSLVNELYNDGERCVTLSGNPPKKIKFGAFEDKGQSFNILQCVSTWVFIESHESELKHTFITSELAREWPESVSFCVGLHRKLPLSYESAKLLYKAHIRSSSKDTIKSLSDLRKTLTDDTQKIVQQSRDLTASLWKDLALSISTLVIKYAIDTNKAEGNSTLFSYVFIAVGLYLFISQTINLYINQKYSDILKADRKIWREKLYGFMDQDDYIKLASNPIKRASETYLIVAILSTIISYCLCGLFLYLGFSMLFILE</sequence>
<feature type="transmembrane region" description="Helical" evidence="1">
    <location>
        <begin position="429"/>
        <end position="458"/>
    </location>
</feature>
<evidence type="ECO:0000256" key="1">
    <source>
        <dbReference type="SAM" id="Phobius"/>
    </source>
</evidence>
<name>A0ABD6XW97_ENTAG</name>
<keyword evidence="1" id="KW-1133">Transmembrane helix</keyword>
<reference evidence="2 3" key="1">
    <citation type="submission" date="2018-05" db="EMBL/GenBank/DDBJ databases">
        <title>Genomic Encyclopedia of Type Strains, Phase IV (KMG-V): Genome sequencing to study the core and pangenomes of soil and plant-associated prokaryotes.</title>
        <authorList>
            <person name="Whitman W."/>
        </authorList>
    </citation>
    <scope>NUCLEOTIDE SEQUENCE [LARGE SCALE GENOMIC DNA]</scope>
    <source>
        <strain evidence="2 3">PNG 92-11</strain>
    </source>
</reference>
<accession>A0ABD6XW97</accession>
<keyword evidence="1" id="KW-0472">Membrane</keyword>
<comment type="caution">
    <text evidence="2">The sequence shown here is derived from an EMBL/GenBank/DDBJ whole genome shotgun (WGS) entry which is preliminary data.</text>
</comment>
<dbReference type="Proteomes" id="UP000245996">
    <property type="component" value="Unassembled WGS sequence"/>
</dbReference>
<keyword evidence="1" id="KW-0812">Transmembrane</keyword>
<dbReference type="RefSeq" id="WP_109650888.1">
    <property type="nucleotide sequence ID" value="NZ_JBBJPS010000004.1"/>
</dbReference>
<dbReference type="AlphaFoldDB" id="A0ABD6XW97"/>
<evidence type="ECO:0000313" key="2">
    <source>
        <dbReference type="EMBL" id="PWJ83358.1"/>
    </source>
</evidence>